<evidence type="ECO:0000313" key="5">
    <source>
        <dbReference type="EMBL" id="TWU36576.1"/>
    </source>
</evidence>
<evidence type="ECO:0000256" key="4">
    <source>
        <dbReference type="SAM" id="MobiDB-lite"/>
    </source>
</evidence>
<dbReference type="InterPro" id="IPR010644">
    <property type="entry name" value="ChdC/CLD"/>
</dbReference>
<sequence>MEEVNETIRLVIPSFDPTISGSVLFCLLLLLNLDIAMSTDSPSQPPRPASSGPPSRPGAEANESLPEPSTIPIQGWHCTHTMYRFRRELISGPLSRGCQDQFRAALDLESNACPERLAAYWTSGHRADFAVMAMDPDPAKVDAVHQNIVAPTLGQFVEATWSFVSMSEISEYVPTLEQYRERLIASGAQPDSPALTAKLNAYERRLPMMMQHRMQPDFPDWPSVCFYPMNKSRAVGANWFSEPFSRRNAMMAEHAQSGIAFAGKVSQLITVGVGLDNWEWMVTLWGRNPQYLKEIVYKMRFDEASAKYGEFGPFYVGYKATADEILAHCKVS</sequence>
<feature type="region of interest" description="Disordered" evidence="4">
    <location>
        <begin position="39"/>
        <end position="71"/>
    </location>
</feature>
<accession>A0A5C6DNP6</accession>
<reference evidence="5 6" key="1">
    <citation type="submission" date="2019-02" db="EMBL/GenBank/DDBJ databases">
        <title>Deep-cultivation of Planctomycetes and their phenomic and genomic characterization uncovers novel biology.</title>
        <authorList>
            <person name="Wiegand S."/>
            <person name="Jogler M."/>
            <person name="Boedeker C."/>
            <person name="Pinto D."/>
            <person name="Vollmers J."/>
            <person name="Rivas-Marin E."/>
            <person name="Kohn T."/>
            <person name="Peeters S.H."/>
            <person name="Heuer A."/>
            <person name="Rast P."/>
            <person name="Oberbeckmann S."/>
            <person name="Bunk B."/>
            <person name="Jeske O."/>
            <person name="Meyerdierks A."/>
            <person name="Storesund J.E."/>
            <person name="Kallscheuer N."/>
            <person name="Luecker S."/>
            <person name="Lage O.M."/>
            <person name="Pohl T."/>
            <person name="Merkel B.J."/>
            <person name="Hornburger P."/>
            <person name="Mueller R.-W."/>
            <person name="Bruemmer F."/>
            <person name="Labrenz M."/>
            <person name="Spormann A.M."/>
            <person name="Op Den Camp H."/>
            <person name="Overmann J."/>
            <person name="Amann R."/>
            <person name="Jetten M.S.M."/>
            <person name="Mascher T."/>
            <person name="Medema M.H."/>
            <person name="Devos D.P."/>
            <person name="Kaster A.-K."/>
            <person name="Ovreas L."/>
            <person name="Rohde M."/>
            <person name="Galperin M.Y."/>
            <person name="Jogler C."/>
        </authorList>
    </citation>
    <scope>NUCLEOTIDE SEQUENCE [LARGE SCALE GENOMIC DNA]</scope>
    <source>
        <strain evidence="5 6">Q31b</strain>
    </source>
</reference>
<keyword evidence="1" id="KW-0349">Heme</keyword>
<evidence type="ECO:0000256" key="2">
    <source>
        <dbReference type="ARBA" id="ARBA00022723"/>
    </source>
</evidence>
<dbReference type="GO" id="GO:0046872">
    <property type="term" value="F:metal ion binding"/>
    <property type="evidence" value="ECO:0007669"/>
    <property type="project" value="UniProtKB-KW"/>
</dbReference>
<dbReference type="Gene3D" id="3.30.70.1030">
    <property type="entry name" value="Apc35880, domain 1"/>
    <property type="match status" value="2"/>
</dbReference>
<evidence type="ECO:0000256" key="3">
    <source>
        <dbReference type="ARBA" id="ARBA00023004"/>
    </source>
</evidence>
<keyword evidence="2" id="KW-0479">Metal-binding</keyword>
<dbReference type="GO" id="GO:0004601">
    <property type="term" value="F:peroxidase activity"/>
    <property type="evidence" value="ECO:0007669"/>
    <property type="project" value="UniProtKB-KW"/>
</dbReference>
<dbReference type="SUPFAM" id="SSF54909">
    <property type="entry name" value="Dimeric alpha+beta barrel"/>
    <property type="match status" value="1"/>
</dbReference>
<keyword evidence="5" id="KW-0575">Peroxidase</keyword>
<dbReference type="Proteomes" id="UP000315471">
    <property type="component" value="Unassembled WGS sequence"/>
</dbReference>
<dbReference type="NCBIfam" id="NF008913">
    <property type="entry name" value="PRK12276.1"/>
    <property type="match status" value="1"/>
</dbReference>
<gene>
    <name evidence="5" type="ORF">Q31b_48570</name>
</gene>
<keyword evidence="3" id="KW-0408">Iron</keyword>
<organism evidence="5 6">
    <name type="scientific">Novipirellula aureliae</name>
    <dbReference type="NCBI Taxonomy" id="2527966"/>
    <lineage>
        <taxon>Bacteria</taxon>
        <taxon>Pseudomonadati</taxon>
        <taxon>Planctomycetota</taxon>
        <taxon>Planctomycetia</taxon>
        <taxon>Pirellulales</taxon>
        <taxon>Pirellulaceae</taxon>
        <taxon>Novipirellula</taxon>
    </lineage>
</organism>
<evidence type="ECO:0000313" key="6">
    <source>
        <dbReference type="Proteomes" id="UP000315471"/>
    </source>
</evidence>
<dbReference type="EMBL" id="SJPY01000008">
    <property type="protein sequence ID" value="TWU36576.1"/>
    <property type="molecule type" value="Genomic_DNA"/>
</dbReference>
<dbReference type="AlphaFoldDB" id="A0A5C6DNP6"/>
<dbReference type="InterPro" id="IPR011008">
    <property type="entry name" value="Dimeric_a/b-barrel"/>
</dbReference>
<dbReference type="GO" id="GO:0020037">
    <property type="term" value="F:heme binding"/>
    <property type="evidence" value="ECO:0007669"/>
    <property type="project" value="InterPro"/>
</dbReference>
<keyword evidence="5" id="KW-0560">Oxidoreductase</keyword>
<feature type="compositionally biased region" description="Low complexity" evidence="4">
    <location>
        <begin position="49"/>
        <end position="59"/>
    </location>
</feature>
<dbReference type="Pfam" id="PF06778">
    <property type="entry name" value="Chlor_dismutase"/>
    <property type="match status" value="1"/>
</dbReference>
<dbReference type="PANTHER" id="PTHR36843:SF1">
    <property type="entry name" value="COPROHEME DECARBOXYLASE"/>
    <property type="match status" value="1"/>
</dbReference>
<name>A0A5C6DNP6_9BACT</name>
<keyword evidence="6" id="KW-1185">Reference proteome</keyword>
<evidence type="ECO:0000256" key="1">
    <source>
        <dbReference type="ARBA" id="ARBA00022617"/>
    </source>
</evidence>
<dbReference type="PANTHER" id="PTHR36843">
    <property type="entry name" value="HEME-DEPENDENT PEROXIDASE YWFI-RELATED"/>
    <property type="match status" value="1"/>
</dbReference>
<proteinExistence type="predicted"/>
<comment type="caution">
    <text evidence="5">The sequence shown here is derived from an EMBL/GenBank/DDBJ whole genome shotgun (WGS) entry which is preliminary data.</text>
</comment>
<protein>
    <submittedName>
        <fullName evidence="5">Putative heme peroxidase</fullName>
    </submittedName>
</protein>